<evidence type="ECO:0000313" key="2">
    <source>
        <dbReference type="Proteomes" id="UP000263900"/>
    </source>
</evidence>
<dbReference type="Proteomes" id="UP000263900">
    <property type="component" value="Chromosome"/>
</dbReference>
<dbReference type="RefSeq" id="WP_119052511.1">
    <property type="nucleotide sequence ID" value="NZ_CP032157.1"/>
</dbReference>
<dbReference type="InterPro" id="IPR041492">
    <property type="entry name" value="HAD_2"/>
</dbReference>
<protein>
    <submittedName>
        <fullName evidence="1">HAD family phosphatase</fullName>
    </submittedName>
</protein>
<dbReference type="KEGG" id="pseg:D3H65_22705"/>
<dbReference type="InterPro" id="IPR023214">
    <property type="entry name" value="HAD_sf"/>
</dbReference>
<dbReference type="SFLD" id="SFLDG01129">
    <property type="entry name" value="C1.5:_HAD__Beta-PGM__Phosphata"/>
    <property type="match status" value="1"/>
</dbReference>
<organism evidence="1 2">
    <name type="scientific">Paraflavitalea soli</name>
    <dbReference type="NCBI Taxonomy" id="2315862"/>
    <lineage>
        <taxon>Bacteria</taxon>
        <taxon>Pseudomonadati</taxon>
        <taxon>Bacteroidota</taxon>
        <taxon>Chitinophagia</taxon>
        <taxon>Chitinophagales</taxon>
        <taxon>Chitinophagaceae</taxon>
        <taxon>Paraflavitalea</taxon>
    </lineage>
</organism>
<accession>A0A3B7MQ28</accession>
<dbReference type="InterPro" id="IPR036412">
    <property type="entry name" value="HAD-like_sf"/>
</dbReference>
<sequence length="204" mass="23798">MGRIDTIVFDLGGVLVDWNPEYVYKTIFDKEEDMHWFFQNITTGDWNEEQDAGRSLAEGTALLVKQFPEHEANIRAFYGRWEEMLGGPIQETVDILHHLKYKTDYRLYALTNWSAETFPIALKRYDFLHWFEGIVVSGDEKTRKPFLPIYQTLLSRFNIDPATAVYTDDNVRNLHPAQELGLHTIHFQSPEQFKKDLLALGVDL</sequence>
<dbReference type="Pfam" id="PF13419">
    <property type="entry name" value="HAD_2"/>
    <property type="match status" value="1"/>
</dbReference>
<dbReference type="InterPro" id="IPR023198">
    <property type="entry name" value="PGP-like_dom2"/>
</dbReference>
<evidence type="ECO:0000313" key="1">
    <source>
        <dbReference type="EMBL" id="AXY76634.1"/>
    </source>
</evidence>
<keyword evidence="2" id="KW-1185">Reference proteome</keyword>
<gene>
    <name evidence="1" type="ORF">D3H65_22705</name>
</gene>
<name>A0A3B7MQ28_9BACT</name>
<reference evidence="1 2" key="1">
    <citation type="submission" date="2018-09" db="EMBL/GenBank/DDBJ databases">
        <title>Genome sequencing of strain 6GH32-13.</title>
        <authorList>
            <person name="Weon H.-Y."/>
            <person name="Heo J."/>
            <person name="Kwon S.-W."/>
        </authorList>
    </citation>
    <scope>NUCLEOTIDE SEQUENCE [LARGE SCALE GENOMIC DNA]</scope>
    <source>
        <strain evidence="1 2">5GH32-13</strain>
    </source>
</reference>
<dbReference type="CDD" id="cd02603">
    <property type="entry name" value="HAD_sEH-N_like"/>
    <property type="match status" value="1"/>
</dbReference>
<dbReference type="PANTHER" id="PTHR43611">
    <property type="entry name" value="ALPHA-D-GLUCOSE 1-PHOSPHATE PHOSPHATASE"/>
    <property type="match status" value="1"/>
</dbReference>
<dbReference type="EMBL" id="CP032157">
    <property type="protein sequence ID" value="AXY76634.1"/>
    <property type="molecule type" value="Genomic_DNA"/>
</dbReference>
<dbReference type="OrthoDB" id="9797415at2"/>
<dbReference type="Gene3D" id="3.40.50.1000">
    <property type="entry name" value="HAD superfamily/HAD-like"/>
    <property type="match status" value="1"/>
</dbReference>
<dbReference type="SUPFAM" id="SSF56784">
    <property type="entry name" value="HAD-like"/>
    <property type="match status" value="1"/>
</dbReference>
<dbReference type="SFLD" id="SFLDS00003">
    <property type="entry name" value="Haloacid_Dehalogenase"/>
    <property type="match status" value="1"/>
</dbReference>
<dbReference type="AlphaFoldDB" id="A0A3B7MQ28"/>
<dbReference type="PRINTS" id="PR00413">
    <property type="entry name" value="HADHALOGNASE"/>
</dbReference>
<dbReference type="NCBIfam" id="TIGR01509">
    <property type="entry name" value="HAD-SF-IA-v3"/>
    <property type="match status" value="1"/>
</dbReference>
<proteinExistence type="predicted"/>
<dbReference type="Gene3D" id="1.10.150.240">
    <property type="entry name" value="Putative phosphatase, domain 2"/>
    <property type="match status" value="1"/>
</dbReference>
<dbReference type="PANTHER" id="PTHR43611:SF3">
    <property type="entry name" value="FLAVIN MONONUCLEOTIDE HYDROLASE 1, CHLOROPLATIC"/>
    <property type="match status" value="1"/>
</dbReference>
<dbReference type="InterPro" id="IPR006439">
    <property type="entry name" value="HAD-SF_hydro_IA"/>
</dbReference>